<evidence type="ECO:0000313" key="7">
    <source>
        <dbReference type="Proteomes" id="UP000238322"/>
    </source>
</evidence>
<dbReference type="Pfam" id="PF07587">
    <property type="entry name" value="PSD1"/>
    <property type="match status" value="1"/>
</dbReference>
<keyword evidence="2 4" id="KW-0479">Metal-binding</keyword>
<evidence type="ECO:0000256" key="4">
    <source>
        <dbReference type="PROSITE-ProRule" id="PRU00433"/>
    </source>
</evidence>
<sequence length="841" mass="95288">MNFPRCLPVQLRIGRLLLLAVIGGMFCLDQASLAQAEDTTVRFGEHIFPILRKSCFECHGAEEQEGGLRLDERNALFDSGSVVAGKPDESELLRRVMLPKGHSEIMPAVGDPLAPKEVAIVRAWIEQGANWPEDFTPPPHWAYVKPTRPATPTVTDPAWIRSPIDAFVLRRLEQEGLAPSPIASPEKRIRRVYFDLIGLPPTPEEVNAFVADPSDQHYAQIVDQLLTQPQFGERWARPWLDLARYADSHGFQRDDFRDIWPYRDWVIRAMNDDMPFDQFTIEQIAGDLLPDATESQRIATGFHRCAPTNCEAGSLPEETRAEQIIDRVNTTGAVWLGTTLECCQCHDHKYDPFSARDYYQLLAFFNSTEREADLTDPKTPSSIQFQGPSMSLANPERAAKHDALTKQRAAIDEKQQARRKELNASLVEWIADSQDMDAKTTPKAVKAAAKKPADKWTKKEKTTLLDFYAKQDQPSQKLQKQLNQFDKQLKETEPDTTLVMIELKEPRPTHIYLRGDYKSKGDRVEPGTPQRLHAMPQGPPNRLTLANWLISPENPLVARVVVNRWWAQLFGQGLVTTEEDFGIKGEPPTHPELLDWLAVEFMDNGWSRKKLLREIVLSSTYQQSSRITPQLQQIDDQNKLLARGPRFRMSAEMVRDNALATSGLLSEQQFGPPIRPYQPPGIWTKVGGQRYKYEVSPGSEKHRRGIYVVLKRGSPYPSFLNFDGTARLACTVERSRTNTPLQALTLLNDPVYVEAAKSLATRIREQQSDAPLDDQLTYAFQLCTARQPNEVELATIKQLYESQFQAERADDDSLNLEDAKEAAWYSVATALLNLHETITKD</sequence>
<accession>A0A2S8F8S9</accession>
<reference evidence="6 7" key="1">
    <citation type="submission" date="2018-02" db="EMBL/GenBank/DDBJ databases">
        <title>Comparative genomes isolates from brazilian mangrove.</title>
        <authorList>
            <person name="Araujo J.E."/>
            <person name="Taketani R.G."/>
            <person name="Silva M.C.P."/>
            <person name="Loureco M.V."/>
            <person name="Andreote F.D."/>
        </authorList>
    </citation>
    <scope>NUCLEOTIDE SEQUENCE [LARGE SCALE GENOMIC DNA]</scope>
    <source>
        <strain evidence="6 7">Hex-1 MGV</strain>
    </source>
</reference>
<dbReference type="GO" id="GO:0020037">
    <property type="term" value="F:heme binding"/>
    <property type="evidence" value="ECO:0007669"/>
    <property type="project" value="InterPro"/>
</dbReference>
<feature type="domain" description="Cytochrome c" evidence="5">
    <location>
        <begin position="39"/>
        <end position="129"/>
    </location>
</feature>
<dbReference type="AlphaFoldDB" id="A0A2S8F8S9"/>
<organism evidence="6 7">
    <name type="scientific">Blastopirellula marina</name>
    <dbReference type="NCBI Taxonomy" id="124"/>
    <lineage>
        <taxon>Bacteria</taxon>
        <taxon>Pseudomonadati</taxon>
        <taxon>Planctomycetota</taxon>
        <taxon>Planctomycetia</taxon>
        <taxon>Pirellulales</taxon>
        <taxon>Pirellulaceae</taxon>
        <taxon>Blastopirellula</taxon>
    </lineage>
</organism>
<dbReference type="SUPFAM" id="SSF46626">
    <property type="entry name" value="Cytochrome c"/>
    <property type="match status" value="1"/>
</dbReference>
<dbReference type="EMBL" id="PUHY01000016">
    <property type="protein sequence ID" value="PQO28557.1"/>
    <property type="molecule type" value="Genomic_DNA"/>
</dbReference>
<evidence type="ECO:0000256" key="2">
    <source>
        <dbReference type="ARBA" id="ARBA00022723"/>
    </source>
</evidence>
<dbReference type="Pfam" id="PF07583">
    <property type="entry name" value="PSCyt2"/>
    <property type="match status" value="1"/>
</dbReference>
<dbReference type="PANTHER" id="PTHR35889:SF3">
    <property type="entry name" value="F-BOX DOMAIN-CONTAINING PROTEIN"/>
    <property type="match status" value="1"/>
</dbReference>
<evidence type="ECO:0000259" key="5">
    <source>
        <dbReference type="PROSITE" id="PS51007"/>
    </source>
</evidence>
<dbReference type="InterPro" id="IPR022655">
    <property type="entry name" value="DUF1553"/>
</dbReference>
<name>A0A2S8F8S9_9BACT</name>
<dbReference type="Pfam" id="PF07635">
    <property type="entry name" value="PSCyt1"/>
    <property type="match status" value="1"/>
</dbReference>
<dbReference type="PROSITE" id="PS51007">
    <property type="entry name" value="CYTC"/>
    <property type="match status" value="1"/>
</dbReference>
<dbReference type="InterPro" id="IPR036909">
    <property type="entry name" value="Cyt_c-like_dom_sf"/>
</dbReference>
<dbReference type="PANTHER" id="PTHR35889">
    <property type="entry name" value="CYCLOINULO-OLIGOSACCHARIDE FRUCTANOTRANSFERASE-RELATED"/>
    <property type="match status" value="1"/>
</dbReference>
<dbReference type="InterPro" id="IPR009056">
    <property type="entry name" value="Cyt_c-like_dom"/>
</dbReference>
<dbReference type="Gene3D" id="1.10.760.10">
    <property type="entry name" value="Cytochrome c-like domain"/>
    <property type="match status" value="1"/>
</dbReference>
<protein>
    <recommendedName>
        <fullName evidence="5">Cytochrome c domain-containing protein</fullName>
    </recommendedName>
</protein>
<keyword evidence="1 4" id="KW-0349">Heme</keyword>
<evidence type="ECO:0000256" key="1">
    <source>
        <dbReference type="ARBA" id="ARBA00022617"/>
    </source>
</evidence>
<dbReference type="InterPro" id="IPR011429">
    <property type="entry name" value="Cyt_c_Planctomycete-type"/>
</dbReference>
<dbReference type="GO" id="GO:0009055">
    <property type="term" value="F:electron transfer activity"/>
    <property type="evidence" value="ECO:0007669"/>
    <property type="project" value="InterPro"/>
</dbReference>
<dbReference type="Proteomes" id="UP000238322">
    <property type="component" value="Unassembled WGS sequence"/>
</dbReference>
<evidence type="ECO:0000256" key="3">
    <source>
        <dbReference type="ARBA" id="ARBA00023004"/>
    </source>
</evidence>
<gene>
    <name evidence="6" type="ORF">C5Y83_28540</name>
</gene>
<dbReference type="GO" id="GO:0046872">
    <property type="term" value="F:metal ion binding"/>
    <property type="evidence" value="ECO:0007669"/>
    <property type="project" value="UniProtKB-KW"/>
</dbReference>
<proteinExistence type="predicted"/>
<evidence type="ECO:0000313" key="6">
    <source>
        <dbReference type="EMBL" id="PQO28557.1"/>
    </source>
</evidence>
<comment type="caution">
    <text evidence="6">The sequence shown here is derived from an EMBL/GenBank/DDBJ whole genome shotgun (WGS) entry which is preliminary data.</text>
</comment>
<dbReference type="RefSeq" id="WP_105333225.1">
    <property type="nucleotide sequence ID" value="NZ_PUHY01000016.1"/>
</dbReference>
<keyword evidence="3 4" id="KW-0408">Iron</keyword>
<dbReference type="OrthoDB" id="127107at2"/>
<dbReference type="InterPro" id="IPR011444">
    <property type="entry name" value="DUF1549"/>
</dbReference>